<dbReference type="InterPro" id="IPR001466">
    <property type="entry name" value="Beta-lactam-related"/>
</dbReference>
<evidence type="ECO:0000313" key="2">
    <source>
        <dbReference type="EMBL" id="HIU47185.1"/>
    </source>
</evidence>
<dbReference type="InterPro" id="IPR050789">
    <property type="entry name" value="Diverse_Enzym_Activities"/>
</dbReference>
<name>A0A9D1LSC7_9FIRM</name>
<sequence length="390" mass="43178">MLEELLRELVVTGQAAGVSALVCDGGRETRFAACGYADIAAHRPFERDTLCRIYSMTKIFTVVAFMTLVDAGAVRLDQPVADFCPEYRYMLRARRDPRIDAVEFVDAHAPLTFRHLLTMTSGMPYENDAASPVERAVHEYIAPLTARMNAAEVTAQPYTAARLAREMAAVPLMFEPGEMWHYGLSLDVLGGLIEIMTGMSLDKYMQRAIFDKLGMNDTYFHMPDAVRGRLARIYTQAGDALVPWQPGEGMPFVDARALCSGGAGLVSTIGDCARLGSMLAQGGVLDGERVLSEKSVRLMRTDMLGAERLRSYNWLDERGYTYGLGVRIMRNPDESEYAEPRGAFGWNGMAGTSLRIYPDEGRAAVFFVQLVPATYSRYLPAFVRAVRRGA</sequence>
<reference evidence="2" key="2">
    <citation type="journal article" date="2021" name="PeerJ">
        <title>Extensive microbial diversity within the chicken gut microbiome revealed by metagenomics and culture.</title>
        <authorList>
            <person name="Gilroy R."/>
            <person name="Ravi A."/>
            <person name="Getino M."/>
            <person name="Pursley I."/>
            <person name="Horton D.L."/>
            <person name="Alikhan N.F."/>
            <person name="Baker D."/>
            <person name="Gharbi K."/>
            <person name="Hall N."/>
            <person name="Watson M."/>
            <person name="Adriaenssens E.M."/>
            <person name="Foster-Nyarko E."/>
            <person name="Jarju S."/>
            <person name="Secka A."/>
            <person name="Antonio M."/>
            <person name="Oren A."/>
            <person name="Chaudhuri R.R."/>
            <person name="La Ragione R."/>
            <person name="Hildebrand F."/>
            <person name="Pallen M.J."/>
        </authorList>
    </citation>
    <scope>NUCLEOTIDE SEQUENCE</scope>
    <source>
        <strain evidence="2">ChiSxjej2B14-8506</strain>
    </source>
</reference>
<dbReference type="Pfam" id="PF00144">
    <property type="entry name" value="Beta-lactamase"/>
    <property type="match status" value="1"/>
</dbReference>
<protein>
    <submittedName>
        <fullName evidence="2">Beta-lactamase family protein</fullName>
    </submittedName>
</protein>
<dbReference type="PANTHER" id="PTHR43283:SF3">
    <property type="entry name" value="BETA-LACTAMASE FAMILY PROTEIN (AFU_ORTHOLOGUE AFUA_5G07500)"/>
    <property type="match status" value="1"/>
</dbReference>
<dbReference type="InterPro" id="IPR012338">
    <property type="entry name" value="Beta-lactam/transpept-like"/>
</dbReference>
<organism evidence="2 3">
    <name type="scientific">Candidatus Fimadaptatus faecigallinarum</name>
    <dbReference type="NCBI Taxonomy" id="2840814"/>
    <lineage>
        <taxon>Bacteria</taxon>
        <taxon>Bacillati</taxon>
        <taxon>Bacillota</taxon>
        <taxon>Clostridia</taxon>
        <taxon>Eubacteriales</taxon>
        <taxon>Candidatus Fimadaptatus</taxon>
    </lineage>
</organism>
<dbReference type="EMBL" id="DVNK01000050">
    <property type="protein sequence ID" value="HIU47185.1"/>
    <property type="molecule type" value="Genomic_DNA"/>
</dbReference>
<comment type="caution">
    <text evidence="2">The sequence shown here is derived from an EMBL/GenBank/DDBJ whole genome shotgun (WGS) entry which is preliminary data.</text>
</comment>
<dbReference type="PANTHER" id="PTHR43283">
    <property type="entry name" value="BETA-LACTAMASE-RELATED"/>
    <property type="match status" value="1"/>
</dbReference>
<evidence type="ECO:0000259" key="1">
    <source>
        <dbReference type="Pfam" id="PF00144"/>
    </source>
</evidence>
<gene>
    <name evidence="2" type="ORF">IAC59_07990</name>
</gene>
<accession>A0A9D1LSC7</accession>
<dbReference type="SUPFAM" id="SSF56601">
    <property type="entry name" value="beta-lactamase/transpeptidase-like"/>
    <property type="match status" value="1"/>
</dbReference>
<reference evidence="2" key="1">
    <citation type="submission" date="2020-10" db="EMBL/GenBank/DDBJ databases">
        <authorList>
            <person name="Gilroy R."/>
        </authorList>
    </citation>
    <scope>NUCLEOTIDE SEQUENCE</scope>
    <source>
        <strain evidence="2">ChiSxjej2B14-8506</strain>
    </source>
</reference>
<dbReference type="Gene3D" id="3.40.710.10">
    <property type="entry name" value="DD-peptidase/beta-lactamase superfamily"/>
    <property type="match status" value="1"/>
</dbReference>
<dbReference type="AlphaFoldDB" id="A0A9D1LSC7"/>
<proteinExistence type="predicted"/>
<feature type="domain" description="Beta-lactamase-related" evidence="1">
    <location>
        <begin position="3"/>
        <end position="374"/>
    </location>
</feature>
<dbReference type="Proteomes" id="UP000824123">
    <property type="component" value="Unassembled WGS sequence"/>
</dbReference>
<evidence type="ECO:0000313" key="3">
    <source>
        <dbReference type="Proteomes" id="UP000824123"/>
    </source>
</evidence>